<dbReference type="GO" id="GO:0005730">
    <property type="term" value="C:nucleolus"/>
    <property type="evidence" value="ECO:0007669"/>
    <property type="project" value="TreeGrafter"/>
</dbReference>
<name>A0A182PMG3_9DIPT</name>
<dbReference type="PANTHER" id="PTHR23149">
    <property type="entry name" value="G PATCH DOMAIN CONTAINING PROTEIN"/>
    <property type="match status" value="1"/>
</dbReference>
<dbReference type="GO" id="GO:0003676">
    <property type="term" value="F:nucleic acid binding"/>
    <property type="evidence" value="ECO:0007669"/>
    <property type="project" value="InterPro"/>
</dbReference>
<evidence type="ECO:0000259" key="2">
    <source>
        <dbReference type="PROSITE" id="PS50174"/>
    </source>
</evidence>
<dbReference type="VEuPathDB" id="VectorBase:AEPI008136"/>
<dbReference type="PROSITE" id="PS50174">
    <property type="entry name" value="G_PATCH"/>
    <property type="match status" value="1"/>
</dbReference>
<feature type="compositionally biased region" description="Polar residues" evidence="1">
    <location>
        <begin position="347"/>
        <end position="356"/>
    </location>
</feature>
<dbReference type="EnsemblMetazoa" id="AEPI008136-RA">
    <property type="protein sequence ID" value="AEPI008136-PA"/>
    <property type="gene ID" value="AEPI008136"/>
</dbReference>
<feature type="compositionally biased region" description="Low complexity" evidence="1">
    <location>
        <begin position="373"/>
        <end position="384"/>
    </location>
</feature>
<dbReference type="GO" id="GO:0010521">
    <property type="term" value="F:telomerase inhibitor activity"/>
    <property type="evidence" value="ECO:0007669"/>
    <property type="project" value="TreeGrafter"/>
</dbReference>
<feature type="domain" description="G-patch" evidence="2">
    <location>
        <begin position="13"/>
        <end position="59"/>
    </location>
</feature>
<protein>
    <recommendedName>
        <fullName evidence="2">G-patch domain-containing protein</fullName>
    </recommendedName>
</protein>
<feature type="compositionally biased region" description="Basic residues" evidence="1">
    <location>
        <begin position="420"/>
        <end position="431"/>
    </location>
</feature>
<dbReference type="STRING" id="199890.A0A182PMG3"/>
<evidence type="ECO:0000313" key="4">
    <source>
        <dbReference type="Proteomes" id="UP000075885"/>
    </source>
</evidence>
<dbReference type="Proteomes" id="UP000075885">
    <property type="component" value="Unassembled WGS sequence"/>
</dbReference>
<evidence type="ECO:0000313" key="3">
    <source>
        <dbReference type="EnsemblMetazoa" id="AEPI008136-PA"/>
    </source>
</evidence>
<feature type="compositionally biased region" description="Basic residues" evidence="1">
    <location>
        <begin position="213"/>
        <end position="222"/>
    </location>
</feature>
<organism evidence="3 4">
    <name type="scientific">Anopheles epiroticus</name>
    <dbReference type="NCBI Taxonomy" id="199890"/>
    <lineage>
        <taxon>Eukaryota</taxon>
        <taxon>Metazoa</taxon>
        <taxon>Ecdysozoa</taxon>
        <taxon>Arthropoda</taxon>
        <taxon>Hexapoda</taxon>
        <taxon>Insecta</taxon>
        <taxon>Pterygota</taxon>
        <taxon>Neoptera</taxon>
        <taxon>Endopterygota</taxon>
        <taxon>Diptera</taxon>
        <taxon>Nematocera</taxon>
        <taxon>Culicoidea</taxon>
        <taxon>Culicidae</taxon>
        <taxon>Anophelinae</taxon>
        <taxon>Anopheles</taxon>
    </lineage>
</organism>
<feature type="compositionally biased region" description="Basic and acidic residues" evidence="1">
    <location>
        <begin position="288"/>
        <end position="300"/>
    </location>
</feature>
<sequence>MGSKSSRPIYEDSENFGVRMLAKLGWSEGQGLGKDGTGITIPLLPKIKIDNNGVGFVGGQDDQWTQHEAGFSDLLKRLNGEAVECDAVIDPKSQLQSLEERSKTSRARVHYKKFTRGKDLSQVNEKDLANIFGKRSLADLNKREAEEKVSSESDAESETERPVLGLSTIKASVSIQEYFQEKMKRRNTNGTTFEMNGNGVIEKGQQSVESEKTKKKKSKKKSKETEVVSDPMEEIEPLQELPSIKKSKRKRDEVAENQEDMVESAPSSVEPENVPSEVIEKKKKSKKQRTELKPADDEPTRQLPAGESILEDTAASEEPAKKKKKSKKHSSEPETLVEPVSEIVQEEMQNMENTANAEEAPKKKKKSKKQISEPEPFVEPVPEMVQEEKQMVEDCATSEQPTKKKKDKLSEEKAAQKLDKTRKKRLAKKMKRDSTNAKVNVDTSSSEEQADKLNGKDNQVCFAEEAALQAAAASVLSAQYQRKDDEEEEETTCKVKVEVLKYLDDARFVGSNFGDIVGYRLTEEVKLIKNDATKLRKRR</sequence>
<dbReference type="InterPro" id="IPR000467">
    <property type="entry name" value="G_patch_dom"/>
</dbReference>
<evidence type="ECO:0000256" key="1">
    <source>
        <dbReference type="SAM" id="MobiDB-lite"/>
    </source>
</evidence>
<feature type="region of interest" description="Disordered" evidence="1">
    <location>
        <begin position="185"/>
        <end position="454"/>
    </location>
</feature>
<dbReference type="InterPro" id="IPR050656">
    <property type="entry name" value="PINX1"/>
</dbReference>
<dbReference type="AlphaFoldDB" id="A0A182PMG3"/>
<feature type="compositionally biased region" description="Basic and acidic residues" evidence="1">
    <location>
        <begin position="408"/>
        <end position="419"/>
    </location>
</feature>
<dbReference type="SMART" id="SM00443">
    <property type="entry name" value="G_patch"/>
    <property type="match status" value="1"/>
</dbReference>
<proteinExistence type="predicted"/>
<dbReference type="Pfam" id="PF01585">
    <property type="entry name" value="G-patch"/>
    <property type="match status" value="1"/>
</dbReference>
<feature type="compositionally biased region" description="Basic and acidic residues" evidence="1">
    <location>
        <begin position="142"/>
        <end position="151"/>
    </location>
</feature>
<feature type="region of interest" description="Disordered" evidence="1">
    <location>
        <begin position="142"/>
        <end position="166"/>
    </location>
</feature>
<reference evidence="3" key="2">
    <citation type="submission" date="2020-05" db="UniProtKB">
        <authorList>
            <consortium name="EnsemblMetazoa"/>
        </authorList>
    </citation>
    <scope>IDENTIFICATION</scope>
    <source>
        <strain evidence="3">Epiroticus2</strain>
    </source>
</reference>
<reference evidence="4" key="1">
    <citation type="submission" date="2013-03" db="EMBL/GenBank/DDBJ databases">
        <title>The Genome Sequence of Anopheles epiroticus epiroticus2.</title>
        <authorList>
            <consortium name="The Broad Institute Genomics Platform"/>
            <person name="Neafsey D.E."/>
            <person name="Howell P."/>
            <person name="Walker B."/>
            <person name="Young S.K."/>
            <person name="Zeng Q."/>
            <person name="Gargeya S."/>
            <person name="Fitzgerald M."/>
            <person name="Haas B."/>
            <person name="Abouelleil A."/>
            <person name="Allen A.W."/>
            <person name="Alvarado L."/>
            <person name="Arachchi H.M."/>
            <person name="Berlin A.M."/>
            <person name="Chapman S.B."/>
            <person name="Gainer-Dewar J."/>
            <person name="Goldberg J."/>
            <person name="Griggs A."/>
            <person name="Gujja S."/>
            <person name="Hansen M."/>
            <person name="Howarth C."/>
            <person name="Imamovic A."/>
            <person name="Ireland A."/>
            <person name="Larimer J."/>
            <person name="McCowan C."/>
            <person name="Murphy C."/>
            <person name="Pearson M."/>
            <person name="Poon T.W."/>
            <person name="Priest M."/>
            <person name="Roberts A."/>
            <person name="Saif S."/>
            <person name="Shea T."/>
            <person name="Sisk P."/>
            <person name="Sykes S."/>
            <person name="Wortman J."/>
            <person name="Nusbaum C."/>
            <person name="Birren B."/>
        </authorList>
    </citation>
    <scope>NUCLEOTIDE SEQUENCE [LARGE SCALE GENOMIC DNA]</scope>
    <source>
        <strain evidence="4">Epiroticus2</strain>
    </source>
</reference>
<accession>A0A182PMG3</accession>
<dbReference type="PANTHER" id="PTHR23149:SF27">
    <property type="entry name" value="PIN2_TERF1-INTERACTING TELOMERASE INHIBITOR 1"/>
    <property type="match status" value="1"/>
</dbReference>
<keyword evidence="4" id="KW-1185">Reference proteome</keyword>
<feature type="compositionally biased region" description="Polar residues" evidence="1">
    <location>
        <begin position="436"/>
        <end position="447"/>
    </location>
</feature>